<dbReference type="NCBIfam" id="TIGR02027">
    <property type="entry name" value="rpoA"/>
    <property type="match status" value="1"/>
</dbReference>
<geneLocation type="plastid" evidence="11"/>
<comment type="function">
    <text evidence="1 9">DNA-dependent RNA polymerase catalyzes the transcription of DNA into RNA using the four ribonucleoside triphosphates as substrates.</text>
</comment>
<evidence type="ECO:0000256" key="8">
    <source>
        <dbReference type="ARBA" id="ARBA00048552"/>
    </source>
</evidence>
<dbReference type="SUPFAM" id="SSF55257">
    <property type="entry name" value="RBP11-like subunits of RNA polymerase"/>
    <property type="match status" value="1"/>
</dbReference>
<dbReference type="GO" id="GO:0046983">
    <property type="term" value="F:protein dimerization activity"/>
    <property type="evidence" value="ECO:0007669"/>
    <property type="project" value="InterPro"/>
</dbReference>
<keyword evidence="4 9" id="KW-0240">DNA-directed RNA polymerase</keyword>
<dbReference type="InterPro" id="IPR011262">
    <property type="entry name" value="DNA-dir_RNA_pol_insert"/>
</dbReference>
<dbReference type="Gene3D" id="3.30.1360.10">
    <property type="entry name" value="RNA polymerase, RBP11-like subunit"/>
    <property type="match status" value="1"/>
</dbReference>
<dbReference type="SUPFAM" id="SSF47789">
    <property type="entry name" value="C-terminal domain of RNA polymerase alpha subunit"/>
    <property type="match status" value="1"/>
</dbReference>
<evidence type="ECO:0000256" key="3">
    <source>
        <dbReference type="ARBA" id="ARBA00007123"/>
    </source>
</evidence>
<reference evidence="11" key="1">
    <citation type="journal article" date="2014" name="Genome Biol. Evol.">
        <title>Two new fern chloroplasts and decelerated evolution linked to the long generation time in tree ferns.</title>
        <authorList>
            <person name="Zhong B."/>
            <person name="Fong R."/>
            <person name="Collins L.J."/>
            <person name="McLenachan P.A."/>
            <person name="Penny D."/>
        </authorList>
    </citation>
    <scope>NUCLEOTIDE SEQUENCE</scope>
</reference>
<keyword evidence="11" id="KW-0934">Plastid</keyword>
<evidence type="ECO:0000259" key="10">
    <source>
        <dbReference type="SMART" id="SM00662"/>
    </source>
</evidence>
<evidence type="ECO:0000256" key="4">
    <source>
        <dbReference type="ARBA" id="ARBA00022478"/>
    </source>
</evidence>
<dbReference type="InterPro" id="IPR011260">
    <property type="entry name" value="RNAP_asu_C"/>
</dbReference>
<dbReference type="InterPro" id="IPR011773">
    <property type="entry name" value="DNA-dir_RpoA"/>
</dbReference>
<comment type="subunit">
    <text evidence="9">Homodimer. The RNAP catalytic core consists of 2 alpha, 1 beta, 1 beta' and 1 omega subunit. When a sigma factor is associated with the core the holoenzyme is formed, which can initiate transcription.</text>
</comment>
<dbReference type="FunFam" id="2.170.120.12:FF:000001">
    <property type="entry name" value="DNA-directed RNA polymerase subunit alpha"/>
    <property type="match status" value="1"/>
</dbReference>
<feature type="domain" description="DNA-directed RNA polymerase RpoA/D/Rpb3-type" evidence="10">
    <location>
        <begin position="29"/>
        <end position="232"/>
    </location>
</feature>
<comment type="catalytic activity">
    <reaction evidence="8 9">
        <text>RNA(n) + a ribonucleoside 5'-triphosphate = RNA(n+1) + diphosphate</text>
        <dbReference type="Rhea" id="RHEA:21248"/>
        <dbReference type="Rhea" id="RHEA-COMP:14527"/>
        <dbReference type="Rhea" id="RHEA-COMP:17342"/>
        <dbReference type="ChEBI" id="CHEBI:33019"/>
        <dbReference type="ChEBI" id="CHEBI:61557"/>
        <dbReference type="ChEBI" id="CHEBI:140395"/>
        <dbReference type="EC" id="2.7.7.6"/>
    </reaction>
</comment>
<dbReference type="Pfam" id="PF01000">
    <property type="entry name" value="RNA_pol_A_bac"/>
    <property type="match status" value="1"/>
</dbReference>
<dbReference type="SUPFAM" id="SSF56553">
    <property type="entry name" value="Insert subdomain of RNA polymerase alpha subunit"/>
    <property type="match status" value="1"/>
</dbReference>
<dbReference type="Pfam" id="PF01193">
    <property type="entry name" value="RNA_pol_L"/>
    <property type="match status" value="1"/>
</dbReference>
<proteinExistence type="inferred from homology"/>
<feature type="region of interest" description="Alpha C-terminal domain (alpha-CTD)" evidence="9">
    <location>
        <begin position="270"/>
        <end position="341"/>
    </location>
</feature>
<dbReference type="InterPro" id="IPR011263">
    <property type="entry name" value="DNA-dir_RNA_pol_RpoA/D/Rpb3"/>
</dbReference>
<comment type="subcellular location">
    <subcellularLocation>
        <location evidence="2">Plastid</location>
    </subcellularLocation>
</comment>
<evidence type="ECO:0000313" key="11">
    <source>
        <dbReference type="EMBL" id="AHZ58094.1"/>
    </source>
</evidence>
<dbReference type="CDD" id="cd06928">
    <property type="entry name" value="RNAP_alpha_NTD"/>
    <property type="match status" value="1"/>
</dbReference>
<evidence type="ECO:0000256" key="2">
    <source>
        <dbReference type="ARBA" id="ARBA00004474"/>
    </source>
</evidence>
<dbReference type="InterPro" id="IPR036603">
    <property type="entry name" value="RBP11-like"/>
</dbReference>
<evidence type="ECO:0000256" key="9">
    <source>
        <dbReference type="HAMAP-Rule" id="MF_00059"/>
    </source>
</evidence>
<dbReference type="InterPro" id="IPR036643">
    <property type="entry name" value="RNApol_insert_sf"/>
</dbReference>
<feature type="region of interest" description="Alpha N-terminal domain (alpha-NTD)" evidence="9">
    <location>
        <begin position="1"/>
        <end position="233"/>
    </location>
</feature>
<dbReference type="HAMAP" id="MF_00059">
    <property type="entry name" value="RNApol_bact_RpoA"/>
    <property type="match status" value="1"/>
</dbReference>
<gene>
    <name evidence="9 11" type="primary">rpoA</name>
</gene>
<dbReference type="Gene3D" id="2.170.120.12">
    <property type="entry name" value="DNA-directed RNA polymerase, insert domain"/>
    <property type="match status" value="1"/>
</dbReference>
<evidence type="ECO:0000256" key="5">
    <source>
        <dbReference type="ARBA" id="ARBA00022679"/>
    </source>
</evidence>
<keyword evidence="6 9" id="KW-0548">Nucleotidyltransferase</keyword>
<evidence type="ECO:0000256" key="6">
    <source>
        <dbReference type="ARBA" id="ARBA00022695"/>
    </source>
</evidence>
<dbReference type="AlphaFoldDB" id="A0A059U6H8"/>
<dbReference type="SMART" id="SM00662">
    <property type="entry name" value="RPOLD"/>
    <property type="match status" value="1"/>
</dbReference>
<comment type="domain">
    <text evidence="9">The N-terminal domain is essential for RNAP assembly and basal transcription, whereas the C-terminal domain is involved in interaction with transcriptional regulators and with upstream promoter elements.</text>
</comment>
<organism evidence="11">
    <name type="scientific">Tmesipteris elongata</name>
    <name type="common">Slender fork-fern</name>
    <dbReference type="NCBI Taxonomy" id="50272"/>
    <lineage>
        <taxon>Eukaryota</taxon>
        <taxon>Viridiplantae</taxon>
        <taxon>Streptophyta</taxon>
        <taxon>Embryophyta</taxon>
        <taxon>Tracheophyta</taxon>
        <taxon>Polypodiopsida</taxon>
        <taxon>Ophioglossidae</taxon>
        <taxon>Psilotales</taxon>
        <taxon>Psilotaceae</taxon>
        <taxon>Tmesipteris</taxon>
    </lineage>
</organism>
<protein>
    <recommendedName>
        <fullName evidence="9">DNA-directed RNA polymerase subunit alpha</fullName>
        <shortName evidence="9">RNAP subunit alpha</shortName>
        <ecNumber evidence="9">2.7.7.6</ecNumber>
    </recommendedName>
    <alternativeName>
        <fullName evidence="9">RNA polymerase subunit alpha</fullName>
    </alternativeName>
    <alternativeName>
        <fullName evidence="9">Transcriptase subunit alpha</fullName>
    </alternativeName>
</protein>
<dbReference type="EC" id="2.7.7.6" evidence="9"/>
<keyword evidence="5 9" id="KW-0808">Transferase</keyword>
<dbReference type="EMBL" id="KJ569699">
    <property type="protein sequence ID" value="AHZ58094.1"/>
    <property type="molecule type" value="Genomic_DNA"/>
</dbReference>
<keyword evidence="7 9" id="KW-0804">Transcription</keyword>
<dbReference type="GO" id="GO:0000428">
    <property type="term" value="C:DNA-directed RNA polymerase complex"/>
    <property type="evidence" value="ECO:0007669"/>
    <property type="project" value="UniProtKB-KW"/>
</dbReference>
<dbReference type="GO" id="GO:0003899">
    <property type="term" value="F:DNA-directed RNA polymerase activity"/>
    <property type="evidence" value="ECO:0007669"/>
    <property type="project" value="UniProtKB-UniRule"/>
</dbReference>
<name>A0A059U6H8_TMEEL</name>
<sequence>MIQDEILVPAQTLQWRCIESRIEGKRLHYGRFAVSPFRKGQASTVGVAMRRALLGEVKGTSITYAKLKNVVHEYSTLVGIRESIHDILINLKEIVLKSDSYETQNASISILGPRDVTAGDIILPTSVKVIDASQHIATLTKAIPLDIELLIERGCGYRTLNLKESLNGEFFIDALFTPIRNANYSIHSFESNNKVQEILFLEVWTNGSLTPGAALSEASRNLIDLFLLFLHMEREESIEGIDNNDELNINNFPSSSISVDIDRMAKEVAFKQIFIDQLELPARAYNCLKKMNVHTISDLLKYTQYDLNKVNKFGKKSVEQVVEASQERFAIKLPKNKFDLD</sequence>
<dbReference type="GO" id="GO:0003677">
    <property type="term" value="F:DNA binding"/>
    <property type="evidence" value="ECO:0007669"/>
    <property type="project" value="UniProtKB-UniRule"/>
</dbReference>
<evidence type="ECO:0000256" key="1">
    <source>
        <dbReference type="ARBA" id="ARBA00004026"/>
    </source>
</evidence>
<dbReference type="GO" id="GO:0006351">
    <property type="term" value="P:DNA-templated transcription"/>
    <property type="evidence" value="ECO:0007669"/>
    <property type="project" value="UniProtKB-UniRule"/>
</dbReference>
<evidence type="ECO:0000256" key="7">
    <source>
        <dbReference type="ARBA" id="ARBA00023163"/>
    </source>
</evidence>
<accession>A0A059U6H8</accession>
<dbReference type="Gene3D" id="1.10.150.20">
    <property type="entry name" value="5' to 3' exonuclease, C-terminal subdomain"/>
    <property type="match status" value="1"/>
</dbReference>
<dbReference type="Pfam" id="PF03118">
    <property type="entry name" value="RNA_pol_A_CTD"/>
    <property type="match status" value="1"/>
</dbReference>
<dbReference type="GO" id="GO:0009536">
    <property type="term" value="C:plastid"/>
    <property type="evidence" value="ECO:0007669"/>
    <property type="project" value="UniProtKB-SubCell"/>
</dbReference>
<comment type="similarity">
    <text evidence="3 9">Belongs to the RNA polymerase alpha chain family.</text>
</comment>